<dbReference type="InterPro" id="IPR005650">
    <property type="entry name" value="BlaI_family"/>
</dbReference>
<evidence type="ECO:0000256" key="2">
    <source>
        <dbReference type="ARBA" id="ARBA00023015"/>
    </source>
</evidence>
<gene>
    <name evidence="5" type="ORF">FB381_1084</name>
</gene>
<evidence type="ECO:0000313" key="6">
    <source>
        <dbReference type="Proteomes" id="UP000320209"/>
    </source>
</evidence>
<dbReference type="InterPro" id="IPR036388">
    <property type="entry name" value="WH-like_DNA-bd_sf"/>
</dbReference>
<keyword evidence="6" id="KW-1185">Reference proteome</keyword>
<dbReference type="SUPFAM" id="SSF46785">
    <property type="entry name" value="Winged helix' DNA-binding domain"/>
    <property type="match status" value="1"/>
</dbReference>
<evidence type="ECO:0000313" key="5">
    <source>
        <dbReference type="EMBL" id="TQL67211.1"/>
    </source>
</evidence>
<comment type="similarity">
    <text evidence="1">Belongs to the BlaI transcriptional regulatory family.</text>
</comment>
<protein>
    <submittedName>
        <fullName evidence="5">Putative transcriptional regulator</fullName>
    </submittedName>
</protein>
<sequence>MRQFGHLEAKVMDRLWSADRPLTVREVHALLPTDRQRAYTTVMTVMDKLFRKGVLERELDGKAYRYRPVASRAEHTATAMEELLSTSGTPRSTLLHFVGQLSAEEAQELREALDAVAVDPVDRSTGEGRS</sequence>
<dbReference type="OrthoDB" id="9813987at2"/>
<evidence type="ECO:0000256" key="1">
    <source>
        <dbReference type="ARBA" id="ARBA00011046"/>
    </source>
</evidence>
<dbReference type="Gene3D" id="1.10.10.10">
    <property type="entry name" value="Winged helix-like DNA-binding domain superfamily/Winged helix DNA-binding domain"/>
    <property type="match status" value="1"/>
</dbReference>
<dbReference type="Proteomes" id="UP000320209">
    <property type="component" value="Unassembled WGS sequence"/>
</dbReference>
<evidence type="ECO:0000256" key="3">
    <source>
        <dbReference type="ARBA" id="ARBA00023125"/>
    </source>
</evidence>
<evidence type="ECO:0000256" key="4">
    <source>
        <dbReference type="ARBA" id="ARBA00023163"/>
    </source>
</evidence>
<dbReference type="RefSeq" id="WP_141779338.1">
    <property type="nucleotide sequence ID" value="NZ_VFOV01000001.1"/>
</dbReference>
<reference evidence="5 6" key="1">
    <citation type="submission" date="2019-06" db="EMBL/GenBank/DDBJ databases">
        <title>Sequencing the genomes of 1000 actinobacteria strains.</title>
        <authorList>
            <person name="Klenk H.-P."/>
        </authorList>
    </citation>
    <scope>NUCLEOTIDE SEQUENCE [LARGE SCALE GENOMIC DNA]</scope>
    <source>
        <strain evidence="5 6">DSM 25218</strain>
    </source>
</reference>
<keyword evidence="3" id="KW-0238">DNA-binding</keyword>
<keyword evidence="2" id="KW-0805">Transcription regulation</keyword>
<dbReference type="EMBL" id="VFOV01000001">
    <property type="protein sequence ID" value="TQL67211.1"/>
    <property type="molecule type" value="Genomic_DNA"/>
</dbReference>
<dbReference type="Pfam" id="PF03965">
    <property type="entry name" value="Penicillinase_R"/>
    <property type="match status" value="1"/>
</dbReference>
<accession>A0A543A3P6</accession>
<dbReference type="PIRSF" id="PIRSF019455">
    <property type="entry name" value="CopR_AtkY"/>
    <property type="match status" value="1"/>
</dbReference>
<dbReference type="GO" id="GO:0003677">
    <property type="term" value="F:DNA binding"/>
    <property type="evidence" value="ECO:0007669"/>
    <property type="project" value="UniProtKB-KW"/>
</dbReference>
<proteinExistence type="inferred from homology"/>
<comment type="caution">
    <text evidence="5">The sequence shown here is derived from an EMBL/GenBank/DDBJ whole genome shotgun (WGS) entry which is preliminary data.</text>
</comment>
<dbReference type="GO" id="GO:0045892">
    <property type="term" value="P:negative regulation of DNA-templated transcription"/>
    <property type="evidence" value="ECO:0007669"/>
    <property type="project" value="InterPro"/>
</dbReference>
<organism evidence="5 6">
    <name type="scientific">Nocardioides albertanoniae</name>
    <dbReference type="NCBI Taxonomy" id="1175486"/>
    <lineage>
        <taxon>Bacteria</taxon>
        <taxon>Bacillati</taxon>
        <taxon>Actinomycetota</taxon>
        <taxon>Actinomycetes</taxon>
        <taxon>Propionibacteriales</taxon>
        <taxon>Nocardioidaceae</taxon>
        <taxon>Nocardioides</taxon>
    </lineage>
</organism>
<keyword evidence="4" id="KW-0804">Transcription</keyword>
<dbReference type="AlphaFoldDB" id="A0A543A3P6"/>
<dbReference type="Gene3D" id="6.10.140.850">
    <property type="match status" value="1"/>
</dbReference>
<dbReference type="InterPro" id="IPR036390">
    <property type="entry name" value="WH_DNA-bd_sf"/>
</dbReference>
<name>A0A543A3P6_9ACTN</name>